<keyword evidence="3" id="KW-1185">Reference proteome</keyword>
<dbReference type="Pfam" id="PF08241">
    <property type="entry name" value="Methyltransf_11"/>
    <property type="match status" value="1"/>
</dbReference>
<dbReference type="EC" id="2.1.1.-" evidence="2"/>
<comment type="caution">
    <text evidence="2">The sequence shown here is derived from an EMBL/GenBank/DDBJ whole genome shotgun (WGS) entry which is preliminary data.</text>
</comment>
<protein>
    <submittedName>
        <fullName evidence="2">Class I SAM-dependent methyltransferase</fullName>
        <ecNumber evidence="2">2.1.1.-</ecNumber>
    </submittedName>
</protein>
<dbReference type="InterPro" id="IPR029063">
    <property type="entry name" value="SAM-dependent_MTases_sf"/>
</dbReference>
<keyword evidence="2" id="KW-0808">Transferase</keyword>
<dbReference type="GO" id="GO:0008168">
    <property type="term" value="F:methyltransferase activity"/>
    <property type="evidence" value="ECO:0007669"/>
    <property type="project" value="UniProtKB-KW"/>
</dbReference>
<organism evidence="2 3">
    <name type="scientific">Rubritalea spongiae</name>
    <dbReference type="NCBI Taxonomy" id="430797"/>
    <lineage>
        <taxon>Bacteria</taxon>
        <taxon>Pseudomonadati</taxon>
        <taxon>Verrucomicrobiota</taxon>
        <taxon>Verrucomicrobiia</taxon>
        <taxon>Verrucomicrobiales</taxon>
        <taxon>Rubritaleaceae</taxon>
        <taxon>Rubritalea</taxon>
    </lineage>
</organism>
<dbReference type="Gene3D" id="3.40.50.150">
    <property type="entry name" value="Vaccinia Virus protein VP39"/>
    <property type="match status" value="1"/>
</dbReference>
<dbReference type="EMBL" id="JBHUJC010000003">
    <property type="protein sequence ID" value="MFD2275301.1"/>
    <property type="molecule type" value="Genomic_DNA"/>
</dbReference>
<sequence length="261" mass="29069">MTPSESEHNIRIREQFTKQAIPFTLLKGHLDSVDLLITLSKVDSNDTVLDVACGPGIVACEFAKKAKKVTGIDLTEKMIEEAQLRQRSESLFNMDWQVGTATKLPFENDTFSVVISRYTFHHFTSPSSVLSEMIRVCKPNGRVLIADPVLPAQCVDAYNEMERLRDPSHTQALSDEEFDSMLASSGLVDIQRSGYEVEMELERQLAASFPNPGDDEKLRDIFRADLTGDQLGIKTRLLDGEIHFTYPISIYVGIKGLGAGV</sequence>
<evidence type="ECO:0000259" key="1">
    <source>
        <dbReference type="Pfam" id="PF08241"/>
    </source>
</evidence>
<dbReference type="InterPro" id="IPR013216">
    <property type="entry name" value="Methyltransf_11"/>
</dbReference>
<evidence type="ECO:0000313" key="3">
    <source>
        <dbReference type="Proteomes" id="UP001597297"/>
    </source>
</evidence>
<feature type="domain" description="Methyltransferase type 11" evidence="1">
    <location>
        <begin position="49"/>
        <end position="145"/>
    </location>
</feature>
<reference evidence="3" key="1">
    <citation type="journal article" date="2019" name="Int. J. Syst. Evol. Microbiol.">
        <title>The Global Catalogue of Microorganisms (GCM) 10K type strain sequencing project: providing services to taxonomists for standard genome sequencing and annotation.</title>
        <authorList>
            <consortium name="The Broad Institute Genomics Platform"/>
            <consortium name="The Broad Institute Genome Sequencing Center for Infectious Disease"/>
            <person name="Wu L."/>
            <person name="Ma J."/>
        </authorList>
    </citation>
    <scope>NUCLEOTIDE SEQUENCE [LARGE SCALE GENOMIC DNA]</scope>
    <source>
        <strain evidence="3">JCM 16545</strain>
    </source>
</reference>
<dbReference type="PANTHER" id="PTHR43591:SF110">
    <property type="entry name" value="RHODANESE DOMAIN-CONTAINING PROTEIN"/>
    <property type="match status" value="1"/>
</dbReference>
<dbReference type="Proteomes" id="UP001597297">
    <property type="component" value="Unassembled WGS sequence"/>
</dbReference>
<accession>A0ABW5DYA0</accession>
<dbReference type="CDD" id="cd02440">
    <property type="entry name" value="AdoMet_MTases"/>
    <property type="match status" value="1"/>
</dbReference>
<keyword evidence="2" id="KW-0489">Methyltransferase</keyword>
<dbReference type="RefSeq" id="WP_377095059.1">
    <property type="nucleotide sequence ID" value="NZ_JBHSJM010000001.1"/>
</dbReference>
<proteinExistence type="predicted"/>
<name>A0ABW5DYA0_9BACT</name>
<dbReference type="PANTHER" id="PTHR43591">
    <property type="entry name" value="METHYLTRANSFERASE"/>
    <property type="match status" value="1"/>
</dbReference>
<evidence type="ECO:0000313" key="2">
    <source>
        <dbReference type="EMBL" id="MFD2275301.1"/>
    </source>
</evidence>
<dbReference type="SUPFAM" id="SSF53335">
    <property type="entry name" value="S-adenosyl-L-methionine-dependent methyltransferases"/>
    <property type="match status" value="1"/>
</dbReference>
<gene>
    <name evidence="2" type="ORF">ACFSQZ_02365</name>
</gene>
<dbReference type="GO" id="GO:0032259">
    <property type="term" value="P:methylation"/>
    <property type="evidence" value="ECO:0007669"/>
    <property type="project" value="UniProtKB-KW"/>
</dbReference>